<sequence length="119" mass="12896">MARIMIADDNPSVRLLISALVTDAGHEVVLQAKNGQEALNAYFNAKPDLLIVDYRMPVMDGISLIEEITKVDPEVKVLLCTASTDALGNDSRLIKGIAVISKPFDNNEFLGLVTVALEN</sequence>
<proteinExistence type="predicted"/>
<dbReference type="AlphaFoldDB" id="A0A841T4J9"/>
<dbReference type="Proteomes" id="UP000574133">
    <property type="component" value="Unassembled WGS sequence"/>
</dbReference>
<dbReference type="Pfam" id="PF00072">
    <property type="entry name" value="Response_reg"/>
    <property type="match status" value="1"/>
</dbReference>
<reference evidence="4 5" key="1">
    <citation type="submission" date="2020-08" db="EMBL/GenBank/DDBJ databases">
        <title>Cohnella phylogeny.</title>
        <authorList>
            <person name="Dunlap C."/>
        </authorList>
    </citation>
    <scope>NUCLEOTIDE SEQUENCE [LARGE SCALE GENOMIC DNA]</scope>
    <source>
        <strain evidence="4 5">DSM 103658</strain>
    </source>
</reference>
<dbReference type="SUPFAM" id="SSF52172">
    <property type="entry name" value="CheY-like"/>
    <property type="match status" value="1"/>
</dbReference>
<accession>A0A841T4J9</accession>
<comment type="caution">
    <text evidence="4">The sequence shown here is derived from an EMBL/GenBank/DDBJ whole genome shotgun (WGS) entry which is preliminary data.</text>
</comment>
<dbReference type="GO" id="GO:0000160">
    <property type="term" value="P:phosphorelay signal transduction system"/>
    <property type="evidence" value="ECO:0007669"/>
    <property type="project" value="InterPro"/>
</dbReference>
<keyword evidence="1 2" id="KW-0597">Phosphoprotein</keyword>
<evidence type="ECO:0000259" key="3">
    <source>
        <dbReference type="PROSITE" id="PS50110"/>
    </source>
</evidence>
<evidence type="ECO:0000313" key="4">
    <source>
        <dbReference type="EMBL" id="MBB6676264.1"/>
    </source>
</evidence>
<keyword evidence="5" id="KW-1185">Reference proteome</keyword>
<evidence type="ECO:0000256" key="1">
    <source>
        <dbReference type="ARBA" id="ARBA00022553"/>
    </source>
</evidence>
<evidence type="ECO:0000313" key="5">
    <source>
        <dbReference type="Proteomes" id="UP000574133"/>
    </source>
</evidence>
<organism evidence="4 5">
    <name type="scientific">Cohnella lubricantis</name>
    <dbReference type="NCBI Taxonomy" id="2163172"/>
    <lineage>
        <taxon>Bacteria</taxon>
        <taxon>Bacillati</taxon>
        <taxon>Bacillota</taxon>
        <taxon>Bacilli</taxon>
        <taxon>Bacillales</taxon>
        <taxon>Paenibacillaceae</taxon>
        <taxon>Cohnella</taxon>
    </lineage>
</organism>
<feature type="modified residue" description="4-aspartylphosphate" evidence="2">
    <location>
        <position position="53"/>
    </location>
</feature>
<gene>
    <name evidence="4" type="ORF">H4Q31_02875</name>
</gene>
<dbReference type="PANTHER" id="PTHR44591">
    <property type="entry name" value="STRESS RESPONSE REGULATOR PROTEIN 1"/>
    <property type="match status" value="1"/>
</dbReference>
<dbReference type="PANTHER" id="PTHR44591:SF3">
    <property type="entry name" value="RESPONSE REGULATORY DOMAIN-CONTAINING PROTEIN"/>
    <property type="match status" value="1"/>
</dbReference>
<dbReference type="PROSITE" id="PS50110">
    <property type="entry name" value="RESPONSE_REGULATORY"/>
    <property type="match status" value="1"/>
</dbReference>
<name>A0A841T4J9_9BACL</name>
<dbReference type="EMBL" id="JACJVN010000013">
    <property type="protein sequence ID" value="MBB6676264.1"/>
    <property type="molecule type" value="Genomic_DNA"/>
</dbReference>
<dbReference type="InterPro" id="IPR050595">
    <property type="entry name" value="Bact_response_regulator"/>
</dbReference>
<dbReference type="Gene3D" id="3.40.50.2300">
    <property type="match status" value="1"/>
</dbReference>
<feature type="domain" description="Response regulatory" evidence="3">
    <location>
        <begin position="3"/>
        <end position="117"/>
    </location>
</feature>
<dbReference type="RefSeq" id="WP_041052594.1">
    <property type="nucleotide sequence ID" value="NZ_CBCSEP010000002.1"/>
</dbReference>
<protein>
    <submittedName>
        <fullName evidence="4">Response regulator</fullName>
    </submittedName>
</protein>
<dbReference type="SMART" id="SM00448">
    <property type="entry name" value="REC"/>
    <property type="match status" value="1"/>
</dbReference>
<evidence type="ECO:0000256" key="2">
    <source>
        <dbReference type="PROSITE-ProRule" id="PRU00169"/>
    </source>
</evidence>
<dbReference type="InterPro" id="IPR001789">
    <property type="entry name" value="Sig_transdc_resp-reg_receiver"/>
</dbReference>
<dbReference type="InterPro" id="IPR011006">
    <property type="entry name" value="CheY-like_superfamily"/>
</dbReference>